<accession>A0A934W2A6</accession>
<dbReference type="AlphaFoldDB" id="A0A934W2A6"/>
<evidence type="ECO:0000313" key="7">
    <source>
        <dbReference type="Proteomes" id="UP000636458"/>
    </source>
</evidence>
<evidence type="ECO:0000256" key="2">
    <source>
        <dbReference type="ARBA" id="ARBA00023125"/>
    </source>
</evidence>
<keyword evidence="4" id="KW-0597">Phosphoprotein</keyword>
<dbReference type="SUPFAM" id="SSF52172">
    <property type="entry name" value="CheY-like"/>
    <property type="match status" value="1"/>
</dbReference>
<keyword evidence="2" id="KW-0238">DNA-binding</keyword>
<evidence type="ECO:0000256" key="1">
    <source>
        <dbReference type="ARBA" id="ARBA00023015"/>
    </source>
</evidence>
<evidence type="ECO:0000259" key="5">
    <source>
        <dbReference type="PROSITE" id="PS50110"/>
    </source>
</evidence>
<evidence type="ECO:0000256" key="3">
    <source>
        <dbReference type="ARBA" id="ARBA00023163"/>
    </source>
</evidence>
<dbReference type="PANTHER" id="PTHR43214:SF24">
    <property type="entry name" value="TRANSCRIPTIONAL REGULATORY PROTEIN NARL-RELATED"/>
    <property type="match status" value="1"/>
</dbReference>
<dbReference type="RefSeq" id="WP_200554952.1">
    <property type="nucleotide sequence ID" value="NZ_JAEPES010000001.1"/>
</dbReference>
<keyword evidence="3" id="KW-0804">Transcription</keyword>
<protein>
    <submittedName>
        <fullName evidence="6">Response regulator transcription factor</fullName>
    </submittedName>
</protein>
<dbReference type="PANTHER" id="PTHR43214">
    <property type="entry name" value="TWO-COMPONENT RESPONSE REGULATOR"/>
    <property type="match status" value="1"/>
</dbReference>
<sequence>MTNLPAAPVIRIVLADDQPLQRQGYRMVLDSQPDLVVLGEASDGAQVLALARNELTDVVLMDIQMPRVNGLVAANHLSRDTEVRALGPAPRVILLTAVEVTDETVDDATDGVFAVLFKDVAPEQLLATIRAAAASIPAEG</sequence>
<proteinExistence type="predicted"/>
<evidence type="ECO:0000313" key="6">
    <source>
        <dbReference type="EMBL" id="MBK4346636.1"/>
    </source>
</evidence>
<organism evidence="6 7">
    <name type="scientific">Lacisediminihabitans changchengi</name>
    <dbReference type="NCBI Taxonomy" id="2787634"/>
    <lineage>
        <taxon>Bacteria</taxon>
        <taxon>Bacillati</taxon>
        <taxon>Actinomycetota</taxon>
        <taxon>Actinomycetes</taxon>
        <taxon>Micrococcales</taxon>
        <taxon>Microbacteriaceae</taxon>
        <taxon>Lacisediminihabitans</taxon>
    </lineage>
</organism>
<dbReference type="Gene3D" id="3.40.50.2300">
    <property type="match status" value="1"/>
</dbReference>
<dbReference type="InterPro" id="IPR001789">
    <property type="entry name" value="Sig_transdc_resp-reg_receiver"/>
</dbReference>
<dbReference type="GO" id="GO:0003677">
    <property type="term" value="F:DNA binding"/>
    <property type="evidence" value="ECO:0007669"/>
    <property type="project" value="UniProtKB-KW"/>
</dbReference>
<dbReference type="SMART" id="SM00448">
    <property type="entry name" value="REC"/>
    <property type="match status" value="1"/>
</dbReference>
<name>A0A934W2A6_9MICO</name>
<dbReference type="InterPro" id="IPR058245">
    <property type="entry name" value="NreC/VraR/RcsB-like_REC"/>
</dbReference>
<dbReference type="EMBL" id="JAEPES010000001">
    <property type="protein sequence ID" value="MBK4346636.1"/>
    <property type="molecule type" value="Genomic_DNA"/>
</dbReference>
<dbReference type="CDD" id="cd17535">
    <property type="entry name" value="REC_NarL-like"/>
    <property type="match status" value="1"/>
</dbReference>
<gene>
    <name evidence="6" type="ORF">IV501_03215</name>
</gene>
<dbReference type="InterPro" id="IPR039420">
    <property type="entry name" value="WalR-like"/>
</dbReference>
<reference evidence="6" key="1">
    <citation type="submission" date="2021-01" db="EMBL/GenBank/DDBJ databases">
        <title>Lacisediminihabitans sp. nov. strain G11-30, isolated from Antarctic Soil.</title>
        <authorList>
            <person name="Li J."/>
        </authorList>
    </citation>
    <scope>NUCLEOTIDE SEQUENCE</scope>
    <source>
        <strain evidence="6">G11-30</strain>
    </source>
</reference>
<comment type="caution">
    <text evidence="6">The sequence shown here is derived from an EMBL/GenBank/DDBJ whole genome shotgun (WGS) entry which is preliminary data.</text>
</comment>
<dbReference type="Proteomes" id="UP000636458">
    <property type="component" value="Unassembled WGS sequence"/>
</dbReference>
<dbReference type="GO" id="GO:0000160">
    <property type="term" value="P:phosphorelay signal transduction system"/>
    <property type="evidence" value="ECO:0007669"/>
    <property type="project" value="InterPro"/>
</dbReference>
<keyword evidence="7" id="KW-1185">Reference proteome</keyword>
<dbReference type="Pfam" id="PF00072">
    <property type="entry name" value="Response_reg"/>
    <property type="match status" value="1"/>
</dbReference>
<evidence type="ECO:0000256" key="4">
    <source>
        <dbReference type="PROSITE-ProRule" id="PRU00169"/>
    </source>
</evidence>
<feature type="domain" description="Response regulatory" evidence="5">
    <location>
        <begin position="11"/>
        <end position="133"/>
    </location>
</feature>
<dbReference type="PROSITE" id="PS50110">
    <property type="entry name" value="RESPONSE_REGULATORY"/>
    <property type="match status" value="1"/>
</dbReference>
<feature type="modified residue" description="4-aspartylphosphate" evidence="4">
    <location>
        <position position="62"/>
    </location>
</feature>
<dbReference type="InterPro" id="IPR011006">
    <property type="entry name" value="CheY-like_superfamily"/>
</dbReference>
<keyword evidence="1" id="KW-0805">Transcription regulation</keyword>